<dbReference type="HOGENOM" id="CLU_3395793_0_0_0"/>
<evidence type="ECO:0000313" key="1">
    <source>
        <dbReference type="EMBL" id="AEP11392.1"/>
    </source>
</evidence>
<protein>
    <submittedName>
        <fullName evidence="1">Uncharacterized protein</fullName>
    </submittedName>
</protein>
<accession>G2LFJ1</accession>
<dbReference type="AlphaFoldDB" id="G2LFJ1"/>
<evidence type="ECO:0000313" key="2">
    <source>
        <dbReference type="Proteomes" id="UP000006791"/>
    </source>
</evidence>
<dbReference type="EMBL" id="CP002514">
    <property type="protein sequence ID" value="AEP11392.1"/>
    <property type="molecule type" value="Genomic_DNA"/>
</dbReference>
<name>G2LFJ1_CHLTF</name>
<reference evidence="1 2" key="1">
    <citation type="journal article" date="2012" name="Environ. Microbiol.">
        <title>Complete genome of Candidatus Chloracidobacterium thermophilum, a chlorophyll-based photoheterotroph belonging to the phylum Acidobacteria.</title>
        <authorList>
            <person name="Garcia Costas A.M."/>
            <person name="Liu Z."/>
            <person name="Tomsho L.P."/>
            <person name="Schuster S.C."/>
            <person name="Ward D.M."/>
            <person name="Bryant D.A."/>
        </authorList>
    </citation>
    <scope>NUCLEOTIDE SEQUENCE [LARGE SCALE GENOMIC DNA]</scope>
    <source>
        <strain evidence="1 2">B</strain>
    </source>
</reference>
<keyword evidence="2" id="KW-1185">Reference proteome</keyword>
<gene>
    <name evidence="1" type="ordered locus">Cabther_A0635</name>
</gene>
<dbReference type="Proteomes" id="UP000006791">
    <property type="component" value="Chromosome 1"/>
</dbReference>
<dbReference type="KEGG" id="ctm:Cabther_A0635"/>
<organism evidence="1 2">
    <name type="scientific">Chloracidobacterium thermophilum (strain B)</name>
    <dbReference type="NCBI Taxonomy" id="981222"/>
    <lineage>
        <taxon>Bacteria</taxon>
        <taxon>Pseudomonadati</taxon>
        <taxon>Acidobacteriota</taxon>
        <taxon>Terriglobia</taxon>
        <taxon>Terriglobales</taxon>
        <taxon>Acidobacteriaceae</taxon>
        <taxon>Chloracidobacterium</taxon>
    </lineage>
</organism>
<sequence>MVEGQDGPAAADDGLAASRALASLPGAAYDT</sequence>
<dbReference type="STRING" id="981222.Cabther_A0635"/>
<proteinExistence type="predicted"/>